<dbReference type="InterPro" id="IPR002747">
    <property type="entry name" value="SAM_OH_AdoTrfase"/>
</dbReference>
<protein>
    <recommendedName>
        <fullName evidence="7">S-adenosyl-l-methionine hydroxide adenosyltransferase</fullName>
    </recommendedName>
</protein>
<dbReference type="EMBL" id="PGGK01000017">
    <property type="protein sequence ID" value="TGC07285.1"/>
    <property type="molecule type" value="Genomic_DNA"/>
</dbReference>
<feature type="domain" description="S-adenosyl-l-methionine hydroxide adenosyltransferase C-terminal" evidence="4">
    <location>
        <begin position="169"/>
        <end position="251"/>
    </location>
</feature>
<reference evidence="5 6" key="1">
    <citation type="submission" date="2017-11" db="EMBL/GenBank/DDBJ databases">
        <title>Isolation and Characterization of Methanogenic Archaea from Saline Meromictic Lake at Siberia.</title>
        <authorList>
            <person name="Shen Y."/>
            <person name="Huang H.-H."/>
            <person name="Lai M.-C."/>
            <person name="Chen S.-C."/>
        </authorList>
    </citation>
    <scope>NUCLEOTIDE SEQUENCE [LARGE SCALE GENOMIC DNA]</scope>
    <source>
        <strain evidence="5 6">SY-01</strain>
    </source>
</reference>
<evidence type="ECO:0000256" key="2">
    <source>
        <dbReference type="ARBA" id="ARBA00024035"/>
    </source>
</evidence>
<dbReference type="OrthoDB" id="372224at2157"/>
<evidence type="ECO:0000313" key="6">
    <source>
        <dbReference type="Proteomes" id="UP000297295"/>
    </source>
</evidence>
<dbReference type="SUPFAM" id="SSF102522">
    <property type="entry name" value="Bacterial fluorinating enzyme, N-terminal domain"/>
    <property type="match status" value="1"/>
</dbReference>
<evidence type="ECO:0000313" key="5">
    <source>
        <dbReference type="EMBL" id="TGC07285.1"/>
    </source>
</evidence>
<keyword evidence="1" id="KW-0949">S-adenosyl-L-methionine</keyword>
<proteinExistence type="inferred from homology"/>
<dbReference type="InterPro" id="IPR023228">
    <property type="entry name" value="SAM_OH_AdoTrfase_N_sf"/>
</dbReference>
<comment type="caution">
    <text evidence="5">The sequence shown here is derived from an EMBL/GenBank/DDBJ whole genome shotgun (WGS) entry which is preliminary data.</text>
</comment>
<dbReference type="InterPro" id="IPR046470">
    <property type="entry name" value="SAM_HAT_C"/>
</dbReference>
<dbReference type="PIRSF" id="PIRSF006779">
    <property type="entry name" value="UCP006779"/>
    <property type="match status" value="1"/>
</dbReference>
<accession>A0A4E0PWY2</accession>
<dbReference type="Pfam" id="PF20257">
    <property type="entry name" value="SAM_HAT_C"/>
    <property type="match status" value="1"/>
</dbReference>
<sequence>MTIVTLTTDFGSLYPASLKAVILGMEPGTQIVDITHSVRHADIRAGAFALYTVVDYFPKGTVHVAVVDPGVGTQRNSIVISSGGQFFVGPDNGLMVPAALRLGDMQVYRIKGTELLGDVSTTFHGRDVFARIGAYLSGGVAPERAGEKTDDYVHLDFGNVEVGVNSVSGEVIYIDDFGNVITNIPGTVVSDLVHFGEVVKVSGRDMPFMHTYGLVDVGEPLSLTGSHGFLEIAVNQGSAASVLGLRNGDRIDVRTPQVAATSTRNVS</sequence>
<evidence type="ECO:0000256" key="1">
    <source>
        <dbReference type="ARBA" id="ARBA00022691"/>
    </source>
</evidence>
<evidence type="ECO:0000259" key="4">
    <source>
        <dbReference type="Pfam" id="PF20257"/>
    </source>
</evidence>
<gene>
    <name evidence="5" type="ORF">CUN85_11570</name>
</gene>
<dbReference type="AlphaFoldDB" id="A0A4E0PWY2"/>
<dbReference type="SUPFAM" id="SSF101852">
    <property type="entry name" value="Bacterial fluorinating enzyme, C-terminal domain"/>
    <property type="match status" value="1"/>
</dbReference>
<dbReference type="InterPro" id="IPR023227">
    <property type="entry name" value="SAM_OH_AdoTrfase_C_sf"/>
</dbReference>
<keyword evidence="6" id="KW-1185">Reference proteome</keyword>
<dbReference type="Gene3D" id="3.40.50.10790">
    <property type="entry name" value="S-adenosyl-l-methionine hydroxide adenosyltransferase, N-terminal"/>
    <property type="match status" value="1"/>
</dbReference>
<dbReference type="RefSeq" id="WP_135390460.1">
    <property type="nucleotide sequence ID" value="NZ_PGGK01000017.1"/>
</dbReference>
<evidence type="ECO:0008006" key="7">
    <source>
        <dbReference type="Google" id="ProtNLM"/>
    </source>
</evidence>
<dbReference type="InterPro" id="IPR046469">
    <property type="entry name" value="SAM_HAT_N"/>
</dbReference>
<dbReference type="Proteomes" id="UP000297295">
    <property type="component" value="Unassembled WGS sequence"/>
</dbReference>
<dbReference type="PANTHER" id="PTHR35092">
    <property type="entry name" value="CHLORINASE MJ1651"/>
    <property type="match status" value="1"/>
</dbReference>
<feature type="domain" description="S-adenosyl-l-methionine hydroxide adenosyltransferase N-terminal" evidence="3">
    <location>
        <begin position="4"/>
        <end position="145"/>
    </location>
</feature>
<organism evidence="5 6">
    <name type="scientific">Methanolobus halotolerans</name>
    <dbReference type="NCBI Taxonomy" id="2052935"/>
    <lineage>
        <taxon>Archaea</taxon>
        <taxon>Methanobacteriati</taxon>
        <taxon>Methanobacteriota</taxon>
        <taxon>Stenosarchaea group</taxon>
        <taxon>Methanomicrobia</taxon>
        <taxon>Methanosarcinales</taxon>
        <taxon>Methanosarcinaceae</taxon>
        <taxon>Methanolobus</taxon>
    </lineage>
</organism>
<dbReference type="Gene3D" id="2.40.30.90">
    <property type="entry name" value="Bacterial fluorinating enzyme like"/>
    <property type="match status" value="1"/>
</dbReference>
<dbReference type="PANTHER" id="PTHR35092:SF1">
    <property type="entry name" value="CHLORINASE MJ1651"/>
    <property type="match status" value="1"/>
</dbReference>
<dbReference type="Pfam" id="PF01887">
    <property type="entry name" value="SAM_HAT_N"/>
    <property type="match status" value="1"/>
</dbReference>
<name>A0A4E0PWY2_9EURY</name>
<comment type="similarity">
    <text evidence="2">Belongs to the SAM hydrolase / SAM-dependent halogenase family.</text>
</comment>
<evidence type="ECO:0000259" key="3">
    <source>
        <dbReference type="Pfam" id="PF01887"/>
    </source>
</evidence>